<evidence type="ECO:0000313" key="2">
    <source>
        <dbReference type="Proteomes" id="UP000886889"/>
    </source>
</evidence>
<protein>
    <recommendedName>
        <fullName evidence="3">SH3b domain-containing protein</fullName>
    </recommendedName>
</protein>
<proteinExistence type="predicted"/>
<gene>
    <name evidence="1" type="ORF">IAC80_05875</name>
</gene>
<sequence length="322" mass="35851">MRGQCVKQEIKGMLNWKIWMILLLLAAAVFCLPKPVLASTGGLGVYNVQVDGYLALRNAKAYDASNEIGALYTGQQVLHVETLNDSGDYWYVYSWTEQKLGYVNKNYLVYDGMLEDGIYCDVSVDGYLAIRTAKAYDASNEIGKLYTGDTVLVLNDSDPEYWLIYSPDELEAGYVNRNYLVTAGGNTGNVYTDNSVGGISANLRCDMDNMIFSTSAISFIIPDSWGKGINYFYYEDRIEFYCSAVYNAPGLEDGYLCTIFRSTDPNAGYEGTTSMGSFGGYYYYFSRPTDLRANPNDAYNYSVYQEMSGDLDSVRTSLVIGG</sequence>
<reference evidence="1" key="2">
    <citation type="journal article" date="2021" name="PeerJ">
        <title>Extensive microbial diversity within the chicken gut microbiome revealed by metagenomics and culture.</title>
        <authorList>
            <person name="Gilroy R."/>
            <person name="Ravi A."/>
            <person name="Getino M."/>
            <person name="Pursley I."/>
            <person name="Horton D.L."/>
            <person name="Alikhan N.F."/>
            <person name="Baker D."/>
            <person name="Gharbi K."/>
            <person name="Hall N."/>
            <person name="Watson M."/>
            <person name="Adriaenssens E.M."/>
            <person name="Foster-Nyarko E."/>
            <person name="Jarju S."/>
            <person name="Secka A."/>
            <person name="Antonio M."/>
            <person name="Oren A."/>
            <person name="Chaudhuri R.R."/>
            <person name="La Ragione R."/>
            <person name="Hildebrand F."/>
            <person name="Pallen M.J."/>
        </authorList>
    </citation>
    <scope>NUCLEOTIDE SEQUENCE</scope>
    <source>
        <strain evidence="1">ChiBcec6-7307</strain>
    </source>
</reference>
<evidence type="ECO:0000313" key="1">
    <source>
        <dbReference type="EMBL" id="HIV23450.1"/>
    </source>
</evidence>
<dbReference type="EMBL" id="DVOS01000050">
    <property type="protein sequence ID" value="HIV23450.1"/>
    <property type="molecule type" value="Genomic_DNA"/>
</dbReference>
<reference evidence="1" key="1">
    <citation type="submission" date="2020-10" db="EMBL/GenBank/DDBJ databases">
        <authorList>
            <person name="Gilroy R."/>
        </authorList>
    </citation>
    <scope>NUCLEOTIDE SEQUENCE</scope>
    <source>
        <strain evidence="1">ChiBcec6-7307</strain>
    </source>
</reference>
<organism evidence="1 2">
    <name type="scientific">Candidatus Merdiplasma excrementigallinarum</name>
    <dbReference type="NCBI Taxonomy" id="2840864"/>
    <lineage>
        <taxon>Bacteria</taxon>
        <taxon>Bacillati</taxon>
        <taxon>Bacillota</taxon>
        <taxon>Clostridia</taxon>
        <taxon>Lachnospirales</taxon>
        <taxon>Lachnospiraceae</taxon>
        <taxon>Lachnospiraceae incertae sedis</taxon>
        <taxon>Candidatus Merdiplasma</taxon>
    </lineage>
</organism>
<accession>A0A9D1P045</accession>
<dbReference type="Proteomes" id="UP000886889">
    <property type="component" value="Unassembled WGS sequence"/>
</dbReference>
<comment type="caution">
    <text evidence="1">The sequence shown here is derived from an EMBL/GenBank/DDBJ whole genome shotgun (WGS) entry which is preliminary data.</text>
</comment>
<evidence type="ECO:0008006" key="3">
    <source>
        <dbReference type="Google" id="ProtNLM"/>
    </source>
</evidence>
<dbReference type="AlphaFoldDB" id="A0A9D1P045"/>
<name>A0A9D1P045_9FIRM</name>